<evidence type="ECO:0000313" key="3">
    <source>
        <dbReference type="EMBL" id="SCZ62042.1"/>
    </source>
</evidence>
<dbReference type="Proteomes" id="UP000199648">
    <property type="component" value="Unassembled WGS sequence"/>
</dbReference>
<dbReference type="InterPro" id="IPR014729">
    <property type="entry name" value="Rossmann-like_a/b/a_fold"/>
</dbReference>
<evidence type="ECO:0000313" key="4">
    <source>
        <dbReference type="Proteomes" id="UP000199648"/>
    </source>
</evidence>
<reference evidence="3 4" key="1">
    <citation type="submission" date="2016-10" db="EMBL/GenBank/DDBJ databases">
        <authorList>
            <person name="de Groot N.N."/>
        </authorList>
    </citation>
    <scope>NUCLEOTIDE SEQUENCE [LARGE SCALE GENOMIC DNA]</scope>
    <source>
        <strain evidence="3 4">HLD2</strain>
    </source>
</reference>
<comment type="similarity">
    <text evidence="1">Belongs to the universal stress protein A family.</text>
</comment>
<proteinExistence type="inferred from homology"/>
<dbReference type="RefSeq" id="WP_092996911.1">
    <property type="nucleotide sequence ID" value="NZ_FMWD01000006.1"/>
</dbReference>
<keyword evidence="4" id="KW-1185">Reference proteome</keyword>
<name>A0A1G5QK03_9GAMM</name>
<dbReference type="EMBL" id="FMWD01000006">
    <property type="protein sequence ID" value="SCZ62042.1"/>
    <property type="molecule type" value="Genomic_DNA"/>
</dbReference>
<dbReference type="PANTHER" id="PTHR46268">
    <property type="entry name" value="STRESS RESPONSE PROTEIN NHAX"/>
    <property type="match status" value="1"/>
</dbReference>
<sequence>MAGYRHIIFATDLTEAADTAATRVVDQARCSGGRVTLLHVVEHLPDEVAGLPEEQEDPENYIRERVEKRLADWAERVHLGDAERHVALSDYSARRAILEYLGEQQADVVVLGALGNPGQLGTTVDHVAASAPCDVLIVQGKGWTPG</sequence>
<dbReference type="InterPro" id="IPR006016">
    <property type="entry name" value="UspA"/>
</dbReference>
<dbReference type="Gene3D" id="3.40.50.620">
    <property type="entry name" value="HUPs"/>
    <property type="match status" value="1"/>
</dbReference>
<accession>A0A1G5QK03</accession>
<evidence type="ECO:0000256" key="1">
    <source>
        <dbReference type="ARBA" id="ARBA00008791"/>
    </source>
</evidence>
<dbReference type="SUPFAM" id="SSF52402">
    <property type="entry name" value="Adenine nucleotide alpha hydrolases-like"/>
    <property type="match status" value="1"/>
</dbReference>
<dbReference type="STRING" id="415747.SAMN03097708_02249"/>
<feature type="domain" description="UspA" evidence="2">
    <location>
        <begin position="4"/>
        <end position="138"/>
    </location>
</feature>
<dbReference type="CDD" id="cd00293">
    <property type="entry name" value="USP-like"/>
    <property type="match status" value="1"/>
</dbReference>
<dbReference type="Pfam" id="PF00582">
    <property type="entry name" value="Usp"/>
    <property type="match status" value="1"/>
</dbReference>
<dbReference type="OrthoDB" id="9792500at2"/>
<protein>
    <submittedName>
        <fullName evidence="3">Universal stress protein family protein</fullName>
    </submittedName>
</protein>
<gene>
    <name evidence="3" type="ORF">SAMN03097708_02249</name>
</gene>
<organism evidence="3 4">
    <name type="scientific">Thiohalomonas denitrificans</name>
    <dbReference type="NCBI Taxonomy" id="415747"/>
    <lineage>
        <taxon>Bacteria</taxon>
        <taxon>Pseudomonadati</taxon>
        <taxon>Pseudomonadota</taxon>
        <taxon>Gammaproteobacteria</taxon>
        <taxon>Thiohalomonadales</taxon>
        <taxon>Thiohalomonadaceae</taxon>
        <taxon>Thiohalomonas</taxon>
    </lineage>
</organism>
<dbReference type="AlphaFoldDB" id="A0A1G5QK03"/>
<dbReference type="PANTHER" id="PTHR46268:SF6">
    <property type="entry name" value="UNIVERSAL STRESS PROTEIN UP12"/>
    <property type="match status" value="1"/>
</dbReference>
<evidence type="ECO:0000259" key="2">
    <source>
        <dbReference type="Pfam" id="PF00582"/>
    </source>
</evidence>